<feature type="transmembrane region" description="Helical" evidence="1">
    <location>
        <begin position="7"/>
        <end position="30"/>
    </location>
</feature>
<evidence type="ECO:0000313" key="3">
    <source>
        <dbReference type="Proteomes" id="UP000291483"/>
    </source>
</evidence>
<sequence>MKNARETFNWWLVLGAIGAGVAFIALGIVADLAWKWPAIITGTLTSIGSTFLLAFIIFVMERRFTRSITRKVEESTRSIIEAETTRLSNRLEDLEGELAGRKAKARSEANQMLDELTENLTQEALASTLDTAIRADAVGRSVAVPGSRTNRHTLLRFDWGTHRVTRGDGVVIDDGAVPRLTVTAILDKVQGELGLPWYDVRWEPGQSAVELVESLQARMRGRQRFAEAKALDFAFAVRELERALRIASHDVHADPGHETVRGQLRELLPGDWVVTSLGVENLATGYTATAEQLGFRITGNNLFGPKFSFSSGTISMAPDGVDVDDWEFVFRRAVEQLVDRSSIPWNF</sequence>
<keyword evidence="3" id="KW-1185">Reference proteome</keyword>
<dbReference type="Proteomes" id="UP000291483">
    <property type="component" value="Unassembled WGS sequence"/>
</dbReference>
<dbReference type="EMBL" id="SHLC01000001">
    <property type="protein sequence ID" value="RZU63997.1"/>
    <property type="molecule type" value="Genomic_DNA"/>
</dbReference>
<evidence type="ECO:0000313" key="2">
    <source>
        <dbReference type="EMBL" id="RZU63997.1"/>
    </source>
</evidence>
<reference evidence="2 3" key="1">
    <citation type="submission" date="2019-02" db="EMBL/GenBank/DDBJ databases">
        <title>Sequencing the genomes of 1000 actinobacteria strains.</title>
        <authorList>
            <person name="Klenk H.-P."/>
        </authorList>
    </citation>
    <scope>NUCLEOTIDE SEQUENCE [LARGE SCALE GENOMIC DNA]</scope>
    <source>
        <strain evidence="2 3">DSM 18319</strain>
    </source>
</reference>
<name>A0A4Q8AHV5_9MICO</name>
<comment type="caution">
    <text evidence="2">The sequence shown here is derived from an EMBL/GenBank/DDBJ whole genome shotgun (WGS) entry which is preliminary data.</text>
</comment>
<dbReference type="AlphaFoldDB" id="A0A4Q8AHV5"/>
<evidence type="ECO:0000256" key="1">
    <source>
        <dbReference type="SAM" id="Phobius"/>
    </source>
</evidence>
<organism evidence="2 3">
    <name type="scientific">Microterricola gilva</name>
    <dbReference type="NCBI Taxonomy" id="393267"/>
    <lineage>
        <taxon>Bacteria</taxon>
        <taxon>Bacillati</taxon>
        <taxon>Actinomycetota</taxon>
        <taxon>Actinomycetes</taxon>
        <taxon>Micrococcales</taxon>
        <taxon>Microbacteriaceae</taxon>
        <taxon>Microterricola</taxon>
    </lineage>
</organism>
<keyword evidence="1" id="KW-0812">Transmembrane</keyword>
<protein>
    <submittedName>
        <fullName evidence="2">Uncharacterized protein</fullName>
    </submittedName>
</protein>
<gene>
    <name evidence="2" type="ORF">EV379_0286</name>
</gene>
<accession>A0A4Q8AHV5</accession>
<proteinExistence type="predicted"/>
<feature type="transmembrane region" description="Helical" evidence="1">
    <location>
        <begin position="36"/>
        <end position="60"/>
    </location>
</feature>
<keyword evidence="1" id="KW-1133">Transmembrane helix</keyword>
<keyword evidence="1" id="KW-0472">Membrane</keyword>